<evidence type="ECO:0000256" key="3">
    <source>
        <dbReference type="SAM" id="SignalP"/>
    </source>
</evidence>
<dbReference type="Gene3D" id="2.130.10.10">
    <property type="entry name" value="YVTN repeat-like/Quinoprotein amine dehydrogenase"/>
    <property type="match status" value="5"/>
</dbReference>
<keyword evidence="6" id="KW-1185">Reference proteome</keyword>
<evidence type="ECO:0000313" key="6">
    <source>
        <dbReference type="Proteomes" id="UP001501523"/>
    </source>
</evidence>
<dbReference type="PANTHER" id="PTHR43739:SF5">
    <property type="entry name" value="EXO-ALPHA-SIALIDASE"/>
    <property type="match status" value="1"/>
</dbReference>
<protein>
    <recommendedName>
        <fullName evidence="4">Sortilin N-terminal domain-containing protein</fullName>
    </recommendedName>
</protein>
<dbReference type="InterPro" id="IPR036278">
    <property type="entry name" value="Sialidase_sf"/>
</dbReference>
<accession>A0ABP3THJ4</accession>
<dbReference type="EMBL" id="BAAAEU010000001">
    <property type="protein sequence ID" value="GAA0704057.1"/>
    <property type="molecule type" value="Genomic_DNA"/>
</dbReference>
<keyword evidence="1" id="KW-0677">Repeat</keyword>
<dbReference type="InterPro" id="IPR052025">
    <property type="entry name" value="Xyloglucanase_GH74"/>
</dbReference>
<feature type="compositionally biased region" description="Basic and acidic residues" evidence="2">
    <location>
        <begin position="1053"/>
        <end position="1065"/>
    </location>
</feature>
<gene>
    <name evidence="5" type="ORF">GCM10009105_00620</name>
</gene>
<dbReference type="Proteomes" id="UP001501523">
    <property type="component" value="Unassembled WGS sequence"/>
</dbReference>
<feature type="chain" id="PRO_5045431941" description="Sortilin N-terminal domain-containing protein" evidence="3">
    <location>
        <begin position="25"/>
        <end position="1065"/>
    </location>
</feature>
<dbReference type="InterPro" id="IPR031778">
    <property type="entry name" value="Sortilin_N"/>
</dbReference>
<dbReference type="Pfam" id="PF15902">
    <property type="entry name" value="Sortilin-Vps10"/>
    <property type="match status" value="1"/>
</dbReference>
<feature type="signal peptide" evidence="3">
    <location>
        <begin position="1"/>
        <end position="24"/>
    </location>
</feature>
<evidence type="ECO:0000256" key="1">
    <source>
        <dbReference type="ARBA" id="ARBA00022737"/>
    </source>
</evidence>
<evidence type="ECO:0000259" key="4">
    <source>
        <dbReference type="Pfam" id="PF15902"/>
    </source>
</evidence>
<feature type="compositionally biased region" description="Low complexity" evidence="2">
    <location>
        <begin position="1041"/>
        <end position="1052"/>
    </location>
</feature>
<keyword evidence="3" id="KW-0732">Signal</keyword>
<feature type="domain" description="Sortilin N-terminal" evidence="4">
    <location>
        <begin position="80"/>
        <end position="201"/>
    </location>
</feature>
<dbReference type="CDD" id="cd15482">
    <property type="entry name" value="Sialidase_non-viral"/>
    <property type="match status" value="2"/>
</dbReference>
<dbReference type="PANTHER" id="PTHR43739">
    <property type="entry name" value="XYLOGLUCANASE (EUROFUNG)"/>
    <property type="match status" value="1"/>
</dbReference>
<feature type="region of interest" description="Disordered" evidence="2">
    <location>
        <begin position="1032"/>
        <end position="1065"/>
    </location>
</feature>
<evidence type="ECO:0000256" key="2">
    <source>
        <dbReference type="SAM" id="MobiDB-lite"/>
    </source>
</evidence>
<reference evidence="6" key="1">
    <citation type="journal article" date="2019" name="Int. J. Syst. Evol. Microbiol.">
        <title>The Global Catalogue of Microorganisms (GCM) 10K type strain sequencing project: providing services to taxonomists for standard genome sequencing and annotation.</title>
        <authorList>
            <consortium name="The Broad Institute Genomics Platform"/>
            <consortium name="The Broad Institute Genome Sequencing Center for Infectious Disease"/>
            <person name="Wu L."/>
            <person name="Ma J."/>
        </authorList>
    </citation>
    <scope>NUCLEOTIDE SEQUENCE [LARGE SCALE GENOMIC DNA]</scope>
    <source>
        <strain evidence="6">JCM 15421</strain>
    </source>
</reference>
<evidence type="ECO:0000313" key="5">
    <source>
        <dbReference type="EMBL" id="GAA0704057.1"/>
    </source>
</evidence>
<name>A0ABP3THJ4_9GAMM</name>
<organism evidence="5 6">
    <name type="scientific">Dokdonella soli</name>
    <dbReference type="NCBI Taxonomy" id="529810"/>
    <lineage>
        <taxon>Bacteria</taxon>
        <taxon>Pseudomonadati</taxon>
        <taxon>Pseudomonadota</taxon>
        <taxon>Gammaproteobacteria</taxon>
        <taxon>Lysobacterales</taxon>
        <taxon>Rhodanobacteraceae</taxon>
        <taxon>Dokdonella</taxon>
    </lineage>
</organism>
<dbReference type="RefSeq" id="WP_343785962.1">
    <property type="nucleotide sequence ID" value="NZ_BAAAEU010000001.1"/>
</dbReference>
<comment type="caution">
    <text evidence="5">The sequence shown here is derived from an EMBL/GenBank/DDBJ whole genome shotgun (WGS) entry which is preliminary data.</text>
</comment>
<proteinExistence type="predicted"/>
<sequence length="1065" mass="116039">MTSIIGKVSLSALVAVSFGGVALAGTAGTPAPRFDAGVISGLGARNIGSATMSGRIAALDAVPGKDGKTTLFVGAASGGVWKSTDGGTTFKTVFDKQPVQSIGAIAIDPSQHDTIWVGTGEPWTRNSVSIGNGIYKSTDGGETWSHVGLDNSERIAKILVDPRDGNTVYACVPGKLWSDSADRGLYKTTDGGKSWNLVLKGKNLSTGCSSISFDPKDANVVFAGLWDFRRKGWTFRSGGDSAEAPSASGLFRSADAGRSWTEVTDAANKGFPKKPYGRIAVTVAPSAANIVYAFVESTDSALYRSDDGGKTWDKRDKSQMMVWRPFYFANLIVDPKNPDRLFKPDLALIQSLDGGKSFANVGGGTHGDHHIIWIDPTDTQHVISGDDGGLWQSWDGGNKWWKQNNLPVSQFYHVSTDGSDPFHVYGGLQDNSSWVGDSAYPGGVTNSRWENMYGGDGFWMFEDPADADYIYAEYQGGTIARVNRYTHEIRSIQPTANYNEKLRWNWNTPIALSPNEKGTIYIGAQFLFRSRDHGQSWDRISPDLTTNDPVKQKQEESGGITVDNSAAEMHTTIYSISESPKQAGVIWVGTDDGNVQLTRDDGKSWTNVVKNVKGLPEHAWVSWVQASGFDAGSALVAFDRHTFGDMAPYIYRTRDYGKTWTALGTSKDKGLRGYVHVIKEDTVKPDLLYAGTEFGLWISIDGGREWAQFKGGDFPAVAVRDFAFQNRDASLALATHGRGIWIVDDLTPLRALDAKTLASEAAFLATRPVQQRINSFGGWSEGDAAFSGPNPATGAEITYYQKGRHLFGKLKIDVLDDKGELIDTIPASVRRGINRVTWSMRVKPPHVPPAAQIAFNSTQGPRVPPGTYTVRMTKGKDVYETKMDVGLDRRAKYSVVDRRAQYDAAMHVRALFGDMSDLVFKINAVRGQADAAAAKLPETDATRKQLAALSAKADEIRKKIVATKEGGAITGEERLREHMDTLYGSIMAYDGKPTDYQLARIDALKRELGDVEKQFADFQSSDLEKTNAKLRESTLPEIKVPAAAPAMATTSSPEREEAHAPWDRD</sequence>
<dbReference type="SUPFAM" id="SSF50939">
    <property type="entry name" value="Sialidases"/>
    <property type="match status" value="2"/>
</dbReference>
<dbReference type="InterPro" id="IPR015943">
    <property type="entry name" value="WD40/YVTN_repeat-like_dom_sf"/>
</dbReference>